<dbReference type="AlphaFoldDB" id="A0A2G8K4Y4"/>
<accession>A0A2G8K4Y4</accession>
<dbReference type="InterPro" id="IPR036179">
    <property type="entry name" value="Ig-like_dom_sf"/>
</dbReference>
<reference evidence="3 4" key="1">
    <citation type="journal article" date="2017" name="PLoS Biol.">
        <title>The sea cucumber genome provides insights into morphological evolution and visceral regeneration.</title>
        <authorList>
            <person name="Zhang X."/>
            <person name="Sun L."/>
            <person name="Yuan J."/>
            <person name="Sun Y."/>
            <person name="Gao Y."/>
            <person name="Zhang L."/>
            <person name="Li S."/>
            <person name="Dai H."/>
            <person name="Hamel J.F."/>
            <person name="Liu C."/>
            <person name="Yu Y."/>
            <person name="Liu S."/>
            <person name="Lin W."/>
            <person name="Guo K."/>
            <person name="Jin S."/>
            <person name="Xu P."/>
            <person name="Storey K.B."/>
            <person name="Huan P."/>
            <person name="Zhang T."/>
            <person name="Zhou Y."/>
            <person name="Zhang J."/>
            <person name="Lin C."/>
            <person name="Li X."/>
            <person name="Xing L."/>
            <person name="Huo D."/>
            <person name="Sun M."/>
            <person name="Wang L."/>
            <person name="Mercier A."/>
            <person name="Li F."/>
            <person name="Yang H."/>
            <person name="Xiang J."/>
        </authorList>
    </citation>
    <scope>NUCLEOTIDE SEQUENCE [LARGE SCALE GENOMIC DNA]</scope>
    <source>
        <strain evidence="3">Shaxun</strain>
        <tissue evidence="3">Muscle</tissue>
    </source>
</reference>
<keyword evidence="2" id="KW-0472">Membrane</keyword>
<keyword evidence="2" id="KW-1133">Transmembrane helix</keyword>
<keyword evidence="2" id="KW-0812">Transmembrane</keyword>
<dbReference type="Gene3D" id="2.60.40.10">
    <property type="entry name" value="Immunoglobulins"/>
    <property type="match status" value="1"/>
</dbReference>
<dbReference type="OrthoDB" id="10615689at2759"/>
<sequence>MDGEYNEVVFVGETDITLRCLYNGNLNVDTVTIMDQNGNIVTEEIKTICAEYRINTVAMSDGGMYKCYVRSTYMDRTEVTEVATLDLNVKYDTSPQCFRNGTVGDPYKPGDWILLSCYCKEIDMCLWSSTVIGSTQADPLPPLYEMVIHKGKAIRRVIVHYTSSTDNNTRYDCFSGSASTDRCEIGPRNESSNDTIINSMETVTSTDVCSSLTTEGTSSDGIILEKTTVQVTAKDTTAMDDSSSQNNDNPFVIVIVTGVSAAGLLAVVVVFLIVFIFCGGRKKANRKVKDNKMANDDHKADYLNGTHLNGAYQQTSTEGISNDDSHTYDSPPMKGSDVISLPDDNYAELDQAKLSQMSSIGTHGKSDMAQAVGSDFQGRPIPLENREAILDNKANEEENLSMLYAKIDKTKRKSNVPGNRPVSTTPYAMVDKNN</sequence>
<feature type="transmembrane region" description="Helical" evidence="2">
    <location>
        <begin position="251"/>
        <end position="277"/>
    </location>
</feature>
<keyword evidence="4" id="KW-1185">Reference proteome</keyword>
<dbReference type="Proteomes" id="UP000230750">
    <property type="component" value="Unassembled WGS sequence"/>
</dbReference>
<dbReference type="EMBL" id="MRZV01000878">
    <property type="protein sequence ID" value="PIK43064.1"/>
    <property type="molecule type" value="Genomic_DNA"/>
</dbReference>
<evidence type="ECO:0008006" key="5">
    <source>
        <dbReference type="Google" id="ProtNLM"/>
    </source>
</evidence>
<name>A0A2G8K4Y4_STIJA</name>
<dbReference type="SUPFAM" id="SSF48726">
    <property type="entry name" value="Immunoglobulin"/>
    <property type="match status" value="1"/>
</dbReference>
<gene>
    <name evidence="3" type="ORF">BSL78_20070</name>
</gene>
<evidence type="ECO:0000313" key="4">
    <source>
        <dbReference type="Proteomes" id="UP000230750"/>
    </source>
</evidence>
<evidence type="ECO:0000313" key="3">
    <source>
        <dbReference type="EMBL" id="PIK43064.1"/>
    </source>
</evidence>
<evidence type="ECO:0000256" key="2">
    <source>
        <dbReference type="SAM" id="Phobius"/>
    </source>
</evidence>
<proteinExistence type="predicted"/>
<protein>
    <recommendedName>
        <fullName evidence="5">Ig-like domain-containing protein</fullName>
    </recommendedName>
</protein>
<organism evidence="3 4">
    <name type="scientific">Stichopus japonicus</name>
    <name type="common">Sea cucumber</name>
    <dbReference type="NCBI Taxonomy" id="307972"/>
    <lineage>
        <taxon>Eukaryota</taxon>
        <taxon>Metazoa</taxon>
        <taxon>Echinodermata</taxon>
        <taxon>Eleutherozoa</taxon>
        <taxon>Echinozoa</taxon>
        <taxon>Holothuroidea</taxon>
        <taxon>Aspidochirotacea</taxon>
        <taxon>Aspidochirotida</taxon>
        <taxon>Stichopodidae</taxon>
        <taxon>Apostichopus</taxon>
    </lineage>
</organism>
<comment type="caution">
    <text evidence="3">The sequence shown here is derived from an EMBL/GenBank/DDBJ whole genome shotgun (WGS) entry which is preliminary data.</text>
</comment>
<feature type="region of interest" description="Disordered" evidence="1">
    <location>
        <begin position="411"/>
        <end position="434"/>
    </location>
</feature>
<dbReference type="InterPro" id="IPR013783">
    <property type="entry name" value="Ig-like_fold"/>
</dbReference>
<evidence type="ECO:0000256" key="1">
    <source>
        <dbReference type="SAM" id="MobiDB-lite"/>
    </source>
</evidence>